<dbReference type="OrthoDB" id="10058156at2759"/>
<dbReference type="SUPFAM" id="SSF56672">
    <property type="entry name" value="DNA/RNA polymerases"/>
    <property type="match status" value="1"/>
</dbReference>
<dbReference type="Gene3D" id="3.10.10.10">
    <property type="entry name" value="HIV Type 1 Reverse Transcriptase, subunit A, domain 1"/>
    <property type="match status" value="1"/>
</dbReference>
<accession>A0A5B6VPN3</accession>
<protein>
    <submittedName>
        <fullName evidence="1">Retrovirus-related Pol polyprotein from transposon 412 family</fullName>
    </submittedName>
</protein>
<dbReference type="EMBL" id="SMMG02000006">
    <property type="protein sequence ID" value="KAA3471081.1"/>
    <property type="molecule type" value="Genomic_DNA"/>
</dbReference>
<gene>
    <name evidence="1" type="ORF">EPI10_016736</name>
</gene>
<evidence type="ECO:0000313" key="2">
    <source>
        <dbReference type="Proteomes" id="UP000325315"/>
    </source>
</evidence>
<dbReference type="Proteomes" id="UP000325315">
    <property type="component" value="Unassembled WGS sequence"/>
</dbReference>
<dbReference type="PANTHER" id="PTHR24559:SF444">
    <property type="entry name" value="REVERSE TRANSCRIPTASE DOMAIN-CONTAINING PROTEIN"/>
    <property type="match status" value="1"/>
</dbReference>
<comment type="caution">
    <text evidence="1">The sequence shown here is derived from an EMBL/GenBank/DDBJ whole genome shotgun (WGS) entry which is preliminary data.</text>
</comment>
<dbReference type="AlphaFoldDB" id="A0A5B6VPN3"/>
<reference evidence="2" key="1">
    <citation type="journal article" date="2019" name="Plant Biotechnol. J.">
        <title>Genome sequencing of the Australian wild diploid species Gossypium australe highlights disease resistance and delayed gland morphogenesis.</title>
        <authorList>
            <person name="Cai Y."/>
            <person name="Cai X."/>
            <person name="Wang Q."/>
            <person name="Wang P."/>
            <person name="Zhang Y."/>
            <person name="Cai C."/>
            <person name="Xu Y."/>
            <person name="Wang K."/>
            <person name="Zhou Z."/>
            <person name="Wang C."/>
            <person name="Geng S."/>
            <person name="Li B."/>
            <person name="Dong Q."/>
            <person name="Hou Y."/>
            <person name="Wang H."/>
            <person name="Ai P."/>
            <person name="Liu Z."/>
            <person name="Yi F."/>
            <person name="Sun M."/>
            <person name="An G."/>
            <person name="Cheng J."/>
            <person name="Zhang Y."/>
            <person name="Shi Q."/>
            <person name="Xie Y."/>
            <person name="Shi X."/>
            <person name="Chang Y."/>
            <person name="Huang F."/>
            <person name="Chen Y."/>
            <person name="Hong S."/>
            <person name="Mi L."/>
            <person name="Sun Q."/>
            <person name="Zhang L."/>
            <person name="Zhou B."/>
            <person name="Peng R."/>
            <person name="Zhang X."/>
            <person name="Liu F."/>
        </authorList>
    </citation>
    <scope>NUCLEOTIDE SEQUENCE [LARGE SCALE GENOMIC DNA]</scope>
    <source>
        <strain evidence="2">cv. PA1801</strain>
    </source>
</reference>
<sequence>MLPFIVEASKLELKDLPNHLKYVYLGAENVVRALKEYKAAIGWTLADIKGISLSICMHRILLEGDPKPSREPQRRSNPTMKEVVMKELLKLLDVCIIYSISDSEWVSPIHVVPKKTRTTMVRNLNNELVPMRVQNGWRMCIDFRKLNQVTRKDPFSPTFHRPNARTAS</sequence>
<dbReference type="InterPro" id="IPR053134">
    <property type="entry name" value="RNA-dir_DNA_polymerase"/>
</dbReference>
<evidence type="ECO:0000313" key="1">
    <source>
        <dbReference type="EMBL" id="KAA3471081.1"/>
    </source>
</evidence>
<dbReference type="PANTHER" id="PTHR24559">
    <property type="entry name" value="TRANSPOSON TY3-I GAG-POL POLYPROTEIN"/>
    <property type="match status" value="1"/>
</dbReference>
<organism evidence="1 2">
    <name type="scientific">Gossypium australe</name>
    <dbReference type="NCBI Taxonomy" id="47621"/>
    <lineage>
        <taxon>Eukaryota</taxon>
        <taxon>Viridiplantae</taxon>
        <taxon>Streptophyta</taxon>
        <taxon>Embryophyta</taxon>
        <taxon>Tracheophyta</taxon>
        <taxon>Spermatophyta</taxon>
        <taxon>Magnoliopsida</taxon>
        <taxon>eudicotyledons</taxon>
        <taxon>Gunneridae</taxon>
        <taxon>Pentapetalae</taxon>
        <taxon>rosids</taxon>
        <taxon>malvids</taxon>
        <taxon>Malvales</taxon>
        <taxon>Malvaceae</taxon>
        <taxon>Malvoideae</taxon>
        <taxon>Gossypium</taxon>
    </lineage>
</organism>
<proteinExistence type="predicted"/>
<dbReference type="InterPro" id="IPR043502">
    <property type="entry name" value="DNA/RNA_pol_sf"/>
</dbReference>
<name>A0A5B6VPN3_9ROSI</name>
<keyword evidence="2" id="KW-1185">Reference proteome</keyword>